<dbReference type="GO" id="GO:0003700">
    <property type="term" value="F:DNA-binding transcription factor activity"/>
    <property type="evidence" value="ECO:0007669"/>
    <property type="project" value="InterPro"/>
</dbReference>
<reference evidence="6" key="1">
    <citation type="submission" date="2018-01" db="EMBL/GenBank/DDBJ databases">
        <title>Rubneribacter badeniensis gen. nov., sp. nov., and Colonibacter rubneri, gen. nov., sp. nov., WGS of new members of the Eggerthellaceae.</title>
        <authorList>
            <person name="Danylec N."/>
            <person name="Stoll D.A."/>
            <person name="Doetsch A."/>
            <person name="Kulling S.E."/>
            <person name="Huch M."/>
        </authorList>
    </citation>
    <scope>NUCLEOTIDE SEQUENCE [LARGE SCALE GENOMIC DNA]</scope>
    <source>
        <strain evidence="6">ResAG-96</strain>
    </source>
</reference>
<accession>A0A2K2UDW3</accession>
<dbReference type="PROSITE" id="PS50949">
    <property type="entry name" value="HTH_GNTR"/>
    <property type="match status" value="1"/>
</dbReference>
<dbReference type="InterPro" id="IPR036390">
    <property type="entry name" value="WH_DNA-bd_sf"/>
</dbReference>
<dbReference type="Proteomes" id="UP000236197">
    <property type="component" value="Unassembled WGS sequence"/>
</dbReference>
<keyword evidence="1" id="KW-0805">Transcription regulation</keyword>
<evidence type="ECO:0000256" key="3">
    <source>
        <dbReference type="ARBA" id="ARBA00023163"/>
    </source>
</evidence>
<keyword evidence="3" id="KW-0804">Transcription</keyword>
<keyword evidence="2" id="KW-0238">DNA-binding</keyword>
<sequence length="147" mass="16279">MNPFDSFSIDKKSDIPIWVQLKQRLAYLIASGTYKPGDQLPTVRELAVQLDINYHTVNKVYHELEGSGLIEVQAGRGSHVADLDDSRFIAFEGEPHMITSEYVSKLLQLGMTAEEVVRIVADCLGVCITIDSNSKNAPMGERAQRVG</sequence>
<dbReference type="SUPFAM" id="SSF46785">
    <property type="entry name" value="Winged helix' DNA-binding domain"/>
    <property type="match status" value="1"/>
</dbReference>
<gene>
    <name evidence="5" type="ORF">C2L71_00390</name>
</gene>
<dbReference type="Pfam" id="PF00392">
    <property type="entry name" value="GntR"/>
    <property type="match status" value="1"/>
</dbReference>
<evidence type="ECO:0000259" key="4">
    <source>
        <dbReference type="PROSITE" id="PS50949"/>
    </source>
</evidence>
<keyword evidence="6" id="KW-1185">Reference proteome</keyword>
<evidence type="ECO:0000256" key="2">
    <source>
        <dbReference type="ARBA" id="ARBA00023125"/>
    </source>
</evidence>
<dbReference type="EMBL" id="PPEK01000001">
    <property type="protein sequence ID" value="PNV68484.1"/>
    <property type="molecule type" value="Genomic_DNA"/>
</dbReference>
<dbReference type="InterPro" id="IPR000524">
    <property type="entry name" value="Tscrpt_reg_HTH_GntR"/>
</dbReference>
<dbReference type="InterPro" id="IPR036388">
    <property type="entry name" value="WH-like_DNA-bd_sf"/>
</dbReference>
<feature type="domain" description="HTH gntR-type" evidence="4">
    <location>
        <begin position="15"/>
        <end position="83"/>
    </location>
</feature>
<organism evidence="5 6">
    <name type="scientific">Enteroscipio rubneri</name>
    <dbReference type="NCBI Taxonomy" id="2070686"/>
    <lineage>
        <taxon>Bacteria</taxon>
        <taxon>Bacillati</taxon>
        <taxon>Actinomycetota</taxon>
        <taxon>Coriobacteriia</taxon>
        <taxon>Eggerthellales</taxon>
        <taxon>Eggerthellaceae</taxon>
        <taxon>Enteroscipio</taxon>
    </lineage>
</organism>
<name>A0A2K2UDW3_9ACTN</name>
<proteinExistence type="predicted"/>
<dbReference type="Gene3D" id="1.10.10.10">
    <property type="entry name" value="Winged helix-like DNA-binding domain superfamily/Winged helix DNA-binding domain"/>
    <property type="match status" value="1"/>
</dbReference>
<dbReference type="GO" id="GO:0003677">
    <property type="term" value="F:DNA binding"/>
    <property type="evidence" value="ECO:0007669"/>
    <property type="project" value="UniProtKB-KW"/>
</dbReference>
<dbReference type="AlphaFoldDB" id="A0A2K2UDW3"/>
<comment type="caution">
    <text evidence="5">The sequence shown here is derived from an EMBL/GenBank/DDBJ whole genome shotgun (WGS) entry which is preliminary data.</text>
</comment>
<dbReference type="PANTHER" id="PTHR38445">
    <property type="entry name" value="HTH-TYPE TRANSCRIPTIONAL REPRESSOR YTRA"/>
    <property type="match status" value="1"/>
</dbReference>
<dbReference type="CDD" id="cd07377">
    <property type="entry name" value="WHTH_GntR"/>
    <property type="match status" value="1"/>
</dbReference>
<evidence type="ECO:0000313" key="5">
    <source>
        <dbReference type="EMBL" id="PNV68484.1"/>
    </source>
</evidence>
<dbReference type="SMART" id="SM00345">
    <property type="entry name" value="HTH_GNTR"/>
    <property type="match status" value="1"/>
</dbReference>
<evidence type="ECO:0000313" key="6">
    <source>
        <dbReference type="Proteomes" id="UP000236197"/>
    </source>
</evidence>
<dbReference type="OrthoDB" id="3174122at2"/>
<protein>
    <submittedName>
        <fullName evidence="5">GntR family transcriptional regulator</fullName>
    </submittedName>
</protein>
<evidence type="ECO:0000256" key="1">
    <source>
        <dbReference type="ARBA" id="ARBA00023015"/>
    </source>
</evidence>
<dbReference type="RefSeq" id="WP_103263810.1">
    <property type="nucleotide sequence ID" value="NZ_CABMLE010000001.1"/>
</dbReference>
<dbReference type="PANTHER" id="PTHR38445:SF9">
    <property type="entry name" value="HTH-TYPE TRANSCRIPTIONAL REPRESSOR YTRA"/>
    <property type="match status" value="1"/>
</dbReference>